<proteinExistence type="inferred from homology"/>
<gene>
    <name evidence="4" type="ORF">JOC49_000836</name>
</gene>
<dbReference type="InterPro" id="IPR000836">
    <property type="entry name" value="PRTase_dom"/>
</dbReference>
<evidence type="ECO:0000259" key="3">
    <source>
        <dbReference type="Pfam" id="PF18912"/>
    </source>
</evidence>
<dbReference type="InterPro" id="IPR044005">
    <property type="entry name" value="DZR_2"/>
</dbReference>
<dbReference type="Proteomes" id="UP000767854">
    <property type="component" value="Unassembled WGS sequence"/>
</dbReference>
<dbReference type="Gene3D" id="3.40.50.2020">
    <property type="match status" value="1"/>
</dbReference>
<dbReference type="Pfam" id="PF00156">
    <property type="entry name" value="Pribosyltran"/>
    <property type="match status" value="1"/>
</dbReference>
<keyword evidence="5" id="KW-1185">Reference proteome</keyword>
<evidence type="ECO:0000313" key="5">
    <source>
        <dbReference type="Proteomes" id="UP000767854"/>
    </source>
</evidence>
<sequence length="248" mass="27966">MINVAKALEDLIFPQNIKCHVCGEDLDPNEKPPICKMCLETIYPVKGLVCTHCGKPIESPEAQSGHYRGKCVDCQEHFSYIEKHRSYAHYEGGIKQMLMALKYKGKTFHVAYFVDKLYEVTSCTQEFMEADLIVPVPSHWARRWSRGYNQAELLATGLAGKLQQIPCESILIRHRHTTKLKILDKEARKKALHSAIILSNKNTLNLQDKRVLLVDDIYTTGATLEACAKVLYESGCAAVYAITVAMGY</sequence>
<comment type="similarity">
    <text evidence="1">Belongs to the ComF/GntX family.</text>
</comment>
<dbReference type="InterPro" id="IPR051910">
    <property type="entry name" value="ComF/GntX_DNA_util-trans"/>
</dbReference>
<dbReference type="Pfam" id="PF18912">
    <property type="entry name" value="DZR_2"/>
    <property type="match status" value="1"/>
</dbReference>
<protein>
    <submittedName>
        <fullName evidence="4">ComF family protein</fullName>
    </submittedName>
</protein>
<organism evidence="4 5">
    <name type="scientific">Fusibacter tunisiensis</name>
    <dbReference type="NCBI Taxonomy" id="1008308"/>
    <lineage>
        <taxon>Bacteria</taxon>
        <taxon>Bacillati</taxon>
        <taxon>Bacillota</taxon>
        <taxon>Clostridia</taxon>
        <taxon>Eubacteriales</taxon>
        <taxon>Eubacteriales Family XII. Incertae Sedis</taxon>
        <taxon>Fusibacter</taxon>
    </lineage>
</organism>
<feature type="domain" description="Double zinc ribbon" evidence="3">
    <location>
        <begin position="10"/>
        <end position="74"/>
    </location>
</feature>
<reference evidence="4 5" key="1">
    <citation type="submission" date="2021-01" db="EMBL/GenBank/DDBJ databases">
        <title>Genomic Encyclopedia of Type Strains, Phase IV (KMG-IV): sequencing the most valuable type-strain genomes for metagenomic binning, comparative biology and taxonomic classification.</title>
        <authorList>
            <person name="Goeker M."/>
        </authorList>
    </citation>
    <scope>NUCLEOTIDE SEQUENCE [LARGE SCALE GENOMIC DNA]</scope>
    <source>
        <strain evidence="4 5">DSM 24436</strain>
    </source>
</reference>
<evidence type="ECO:0000256" key="1">
    <source>
        <dbReference type="ARBA" id="ARBA00008007"/>
    </source>
</evidence>
<dbReference type="SUPFAM" id="SSF53271">
    <property type="entry name" value="PRTase-like"/>
    <property type="match status" value="1"/>
</dbReference>
<accession>A0ABS2MPJ1</accession>
<name>A0ABS2MPJ1_9FIRM</name>
<dbReference type="EMBL" id="JAFBDT010000004">
    <property type="protein sequence ID" value="MBM7561316.1"/>
    <property type="molecule type" value="Genomic_DNA"/>
</dbReference>
<dbReference type="PANTHER" id="PTHR47505:SF1">
    <property type="entry name" value="DNA UTILIZATION PROTEIN YHGH"/>
    <property type="match status" value="1"/>
</dbReference>
<comment type="caution">
    <text evidence="4">The sequence shown here is derived from an EMBL/GenBank/DDBJ whole genome shotgun (WGS) entry which is preliminary data.</text>
</comment>
<evidence type="ECO:0000259" key="2">
    <source>
        <dbReference type="Pfam" id="PF00156"/>
    </source>
</evidence>
<dbReference type="PANTHER" id="PTHR47505">
    <property type="entry name" value="DNA UTILIZATION PROTEIN YHGH"/>
    <property type="match status" value="1"/>
</dbReference>
<dbReference type="RefSeq" id="WP_204662689.1">
    <property type="nucleotide sequence ID" value="NZ_JAFBDT010000004.1"/>
</dbReference>
<feature type="domain" description="Phosphoribosyltransferase" evidence="2">
    <location>
        <begin position="192"/>
        <end position="244"/>
    </location>
</feature>
<evidence type="ECO:0000313" key="4">
    <source>
        <dbReference type="EMBL" id="MBM7561316.1"/>
    </source>
</evidence>
<dbReference type="InterPro" id="IPR029057">
    <property type="entry name" value="PRTase-like"/>
</dbReference>
<dbReference type="CDD" id="cd06223">
    <property type="entry name" value="PRTases_typeI"/>
    <property type="match status" value="1"/>
</dbReference>